<organism evidence="5 6">
    <name type="scientific">Gymnopilus dilepis</name>
    <dbReference type="NCBI Taxonomy" id="231916"/>
    <lineage>
        <taxon>Eukaryota</taxon>
        <taxon>Fungi</taxon>
        <taxon>Dikarya</taxon>
        <taxon>Basidiomycota</taxon>
        <taxon>Agaricomycotina</taxon>
        <taxon>Agaricomycetes</taxon>
        <taxon>Agaricomycetidae</taxon>
        <taxon>Agaricales</taxon>
        <taxon>Agaricineae</taxon>
        <taxon>Hymenogastraceae</taxon>
        <taxon>Gymnopilus</taxon>
    </lineage>
</organism>
<dbReference type="EMBL" id="NHYE01005600">
    <property type="protein sequence ID" value="PPQ68228.1"/>
    <property type="molecule type" value="Genomic_DNA"/>
</dbReference>
<gene>
    <name evidence="5" type="ORF">CVT26_005761</name>
</gene>
<proteinExistence type="predicted"/>
<dbReference type="InParanoid" id="A0A409VPR9"/>
<feature type="domain" description="ThuA-like" evidence="4">
    <location>
        <begin position="27"/>
        <end position="272"/>
    </location>
</feature>
<dbReference type="Pfam" id="PF06283">
    <property type="entry name" value="ThuA"/>
    <property type="match status" value="1"/>
</dbReference>
<dbReference type="PANTHER" id="PTHR40469">
    <property type="entry name" value="SECRETED GLYCOSYL HYDROLASE"/>
    <property type="match status" value="1"/>
</dbReference>
<dbReference type="AlphaFoldDB" id="A0A409VPR9"/>
<dbReference type="PANTHER" id="PTHR40469:SF2">
    <property type="entry name" value="GALACTOSE-BINDING DOMAIN-LIKE SUPERFAMILY PROTEIN"/>
    <property type="match status" value="1"/>
</dbReference>
<evidence type="ECO:0000256" key="1">
    <source>
        <dbReference type="SAM" id="MobiDB-lite"/>
    </source>
</evidence>
<feature type="transmembrane region" description="Helical" evidence="2">
    <location>
        <begin position="346"/>
        <end position="365"/>
    </location>
</feature>
<evidence type="ECO:0000256" key="3">
    <source>
        <dbReference type="SAM" id="SignalP"/>
    </source>
</evidence>
<keyword evidence="6" id="KW-1185">Reference proteome</keyword>
<dbReference type="Gene3D" id="3.40.50.880">
    <property type="match status" value="1"/>
</dbReference>
<evidence type="ECO:0000313" key="6">
    <source>
        <dbReference type="Proteomes" id="UP000284706"/>
    </source>
</evidence>
<dbReference type="InterPro" id="IPR029010">
    <property type="entry name" value="ThuA-like"/>
</dbReference>
<evidence type="ECO:0000256" key="2">
    <source>
        <dbReference type="SAM" id="Phobius"/>
    </source>
</evidence>
<evidence type="ECO:0000313" key="5">
    <source>
        <dbReference type="EMBL" id="PPQ68228.1"/>
    </source>
</evidence>
<name>A0A409VPR9_9AGAR</name>
<dbReference type="OrthoDB" id="3482285at2759"/>
<feature type="region of interest" description="Disordered" evidence="1">
    <location>
        <begin position="289"/>
        <end position="317"/>
    </location>
</feature>
<feature type="chain" id="PRO_5019471932" description="ThuA-like domain-containing protein" evidence="3">
    <location>
        <begin position="24"/>
        <end position="366"/>
    </location>
</feature>
<keyword evidence="3" id="KW-0732">Signal</keyword>
<keyword evidence="2" id="KW-0812">Transmembrane</keyword>
<comment type="caution">
    <text evidence="5">The sequence shown here is derived from an EMBL/GenBank/DDBJ whole genome shotgun (WGS) entry which is preliminary data.</text>
</comment>
<dbReference type="InterPro" id="IPR029062">
    <property type="entry name" value="Class_I_gatase-like"/>
</dbReference>
<reference evidence="5 6" key="1">
    <citation type="journal article" date="2018" name="Evol. Lett.">
        <title>Horizontal gene cluster transfer increased hallucinogenic mushroom diversity.</title>
        <authorList>
            <person name="Reynolds H.T."/>
            <person name="Vijayakumar V."/>
            <person name="Gluck-Thaler E."/>
            <person name="Korotkin H.B."/>
            <person name="Matheny P.B."/>
            <person name="Slot J.C."/>
        </authorList>
    </citation>
    <scope>NUCLEOTIDE SEQUENCE [LARGE SCALE GENOMIC DNA]</scope>
    <source>
        <strain evidence="5 6">SRW20</strain>
    </source>
</reference>
<keyword evidence="2" id="KW-0472">Membrane</keyword>
<accession>A0A409VPR9</accession>
<keyword evidence="2" id="KW-1133">Transmembrane helix</keyword>
<dbReference type="Proteomes" id="UP000284706">
    <property type="component" value="Unassembled WGS sequence"/>
</dbReference>
<protein>
    <recommendedName>
        <fullName evidence="4">ThuA-like domain-containing protein</fullName>
    </recommendedName>
</protein>
<sequence>MSTLCLLYLSFWTLLAQLESVYATQARVLIYSRTLGFRHDSIPTAIDVLKAKQESINVEFTSTEDPSQFTDSTLSGYDALLFLSTTGEGKVLDADGIASFQKYLNLGGNFVAIHSASDTLRNTTCYTRELGASLPLETSREFSLTSIQGSIFDYHPALQNFTVDVFGPSHPSTSMLPAQWTVQDEAYNFESDPRALGAVVVLSANESSYVDTGVRRFDQGTPHPTAWYQEKGAGIQAGGVAGRSFYTSLGHLNETWQDELFLSHVLGGISWALQSNTTRAFNSSALVGNQENNSTATSTSVGPQPTKSPQAQNNNAPGMATSYVQATIIQKLVDMLPKPFSRPSTAIIAGTLFVVVIGQVAVKLLK</sequence>
<evidence type="ECO:0000259" key="4">
    <source>
        <dbReference type="Pfam" id="PF06283"/>
    </source>
</evidence>
<dbReference type="SUPFAM" id="SSF52317">
    <property type="entry name" value="Class I glutamine amidotransferase-like"/>
    <property type="match status" value="1"/>
</dbReference>
<feature type="signal peptide" evidence="3">
    <location>
        <begin position="1"/>
        <end position="23"/>
    </location>
</feature>